<keyword evidence="4" id="KW-0238">DNA-binding</keyword>
<dbReference type="AlphaFoldDB" id="A0A538T547"/>
<evidence type="ECO:0000256" key="6">
    <source>
        <dbReference type="PROSITE-ProRule" id="PRU00169"/>
    </source>
</evidence>
<dbReference type="GO" id="GO:0000976">
    <property type="term" value="F:transcription cis-regulatory region binding"/>
    <property type="evidence" value="ECO:0007669"/>
    <property type="project" value="TreeGrafter"/>
</dbReference>
<dbReference type="GO" id="GO:0005829">
    <property type="term" value="C:cytosol"/>
    <property type="evidence" value="ECO:0007669"/>
    <property type="project" value="TreeGrafter"/>
</dbReference>
<dbReference type="GO" id="GO:0032993">
    <property type="term" value="C:protein-DNA complex"/>
    <property type="evidence" value="ECO:0007669"/>
    <property type="project" value="TreeGrafter"/>
</dbReference>
<feature type="domain" description="Response regulatory" evidence="7">
    <location>
        <begin position="73"/>
        <end position="189"/>
    </location>
</feature>
<dbReference type="PANTHER" id="PTHR48111:SF1">
    <property type="entry name" value="TWO-COMPONENT RESPONSE REGULATOR ORR33"/>
    <property type="match status" value="1"/>
</dbReference>
<dbReference type="InterPro" id="IPR039420">
    <property type="entry name" value="WalR-like"/>
</dbReference>
<evidence type="ECO:0000256" key="2">
    <source>
        <dbReference type="ARBA" id="ARBA00023012"/>
    </source>
</evidence>
<dbReference type="GO" id="GO:0000156">
    <property type="term" value="F:phosphorelay response regulator activity"/>
    <property type="evidence" value="ECO:0007669"/>
    <property type="project" value="TreeGrafter"/>
</dbReference>
<evidence type="ECO:0000256" key="1">
    <source>
        <dbReference type="ARBA" id="ARBA00022553"/>
    </source>
</evidence>
<protein>
    <submittedName>
        <fullName evidence="8">Response regulator transcription factor</fullName>
    </submittedName>
</protein>
<dbReference type="InterPro" id="IPR001789">
    <property type="entry name" value="Sig_transdc_resp-reg_receiver"/>
</dbReference>
<dbReference type="SMART" id="SM00448">
    <property type="entry name" value="REC"/>
    <property type="match status" value="1"/>
</dbReference>
<evidence type="ECO:0000259" key="7">
    <source>
        <dbReference type="PROSITE" id="PS50110"/>
    </source>
</evidence>
<dbReference type="SUPFAM" id="SSF52172">
    <property type="entry name" value="CheY-like"/>
    <property type="match status" value="1"/>
</dbReference>
<name>A0A538T547_UNCEI</name>
<dbReference type="Gene3D" id="3.40.50.2300">
    <property type="match status" value="1"/>
</dbReference>
<dbReference type="GO" id="GO:0006355">
    <property type="term" value="P:regulation of DNA-templated transcription"/>
    <property type="evidence" value="ECO:0007669"/>
    <property type="project" value="TreeGrafter"/>
</dbReference>
<dbReference type="Pfam" id="PF00072">
    <property type="entry name" value="Response_reg"/>
    <property type="match status" value="1"/>
</dbReference>
<evidence type="ECO:0000256" key="4">
    <source>
        <dbReference type="ARBA" id="ARBA00023125"/>
    </source>
</evidence>
<evidence type="ECO:0000256" key="5">
    <source>
        <dbReference type="ARBA" id="ARBA00023163"/>
    </source>
</evidence>
<sequence length="196" mass="21689">MLANPRRWGGRAAIQPEATLRHFPLIPPAEPSDNSKADCGTSPNRCLAAAWDTLGGSPLAETLWTGRDKTRARILVVEDEEALARLLKRHLERAGYEVRTEGKGKAAIGFAAEHWPDLVVLDLMLPDMSGYDVCVELRRLYRPWILPVVMLTALDQPKHKLLGFSHGADVYLTKPVATSELVGTVAEMLSRAERRS</sequence>
<dbReference type="Proteomes" id="UP000316852">
    <property type="component" value="Unassembled WGS sequence"/>
</dbReference>
<keyword evidence="1 6" id="KW-0597">Phosphoprotein</keyword>
<evidence type="ECO:0000313" key="8">
    <source>
        <dbReference type="EMBL" id="TMQ58758.1"/>
    </source>
</evidence>
<reference evidence="8 9" key="1">
    <citation type="journal article" date="2019" name="Nat. Microbiol.">
        <title>Mediterranean grassland soil C-N compound turnover is dependent on rainfall and depth, and is mediated by genomically divergent microorganisms.</title>
        <authorList>
            <person name="Diamond S."/>
            <person name="Andeer P.F."/>
            <person name="Li Z."/>
            <person name="Crits-Christoph A."/>
            <person name="Burstein D."/>
            <person name="Anantharaman K."/>
            <person name="Lane K.R."/>
            <person name="Thomas B.C."/>
            <person name="Pan C."/>
            <person name="Northen T.R."/>
            <person name="Banfield J.F."/>
        </authorList>
    </citation>
    <scope>NUCLEOTIDE SEQUENCE [LARGE SCALE GENOMIC DNA]</scope>
    <source>
        <strain evidence="8">WS_6</strain>
    </source>
</reference>
<organism evidence="8 9">
    <name type="scientific">Eiseniibacteriota bacterium</name>
    <dbReference type="NCBI Taxonomy" id="2212470"/>
    <lineage>
        <taxon>Bacteria</taxon>
        <taxon>Candidatus Eiseniibacteriota</taxon>
    </lineage>
</organism>
<gene>
    <name evidence="8" type="ORF">E6K76_06970</name>
</gene>
<keyword evidence="5" id="KW-0804">Transcription</keyword>
<accession>A0A538T547</accession>
<evidence type="ECO:0000256" key="3">
    <source>
        <dbReference type="ARBA" id="ARBA00023015"/>
    </source>
</evidence>
<feature type="modified residue" description="4-aspartylphosphate" evidence="6">
    <location>
        <position position="122"/>
    </location>
</feature>
<dbReference type="CDD" id="cd17574">
    <property type="entry name" value="REC_OmpR"/>
    <property type="match status" value="1"/>
</dbReference>
<comment type="caution">
    <text evidence="8">The sequence shown here is derived from an EMBL/GenBank/DDBJ whole genome shotgun (WGS) entry which is preliminary data.</text>
</comment>
<keyword evidence="2" id="KW-0902">Two-component regulatory system</keyword>
<dbReference type="FunFam" id="3.40.50.2300:FF:000001">
    <property type="entry name" value="DNA-binding response regulator PhoB"/>
    <property type="match status" value="1"/>
</dbReference>
<dbReference type="PANTHER" id="PTHR48111">
    <property type="entry name" value="REGULATOR OF RPOS"/>
    <property type="match status" value="1"/>
</dbReference>
<evidence type="ECO:0000313" key="9">
    <source>
        <dbReference type="Proteomes" id="UP000316852"/>
    </source>
</evidence>
<proteinExistence type="predicted"/>
<dbReference type="EMBL" id="VBOW01000030">
    <property type="protein sequence ID" value="TMQ58758.1"/>
    <property type="molecule type" value="Genomic_DNA"/>
</dbReference>
<keyword evidence="3" id="KW-0805">Transcription regulation</keyword>
<dbReference type="InterPro" id="IPR011006">
    <property type="entry name" value="CheY-like_superfamily"/>
</dbReference>
<dbReference type="PROSITE" id="PS50110">
    <property type="entry name" value="RESPONSE_REGULATORY"/>
    <property type="match status" value="1"/>
</dbReference>